<dbReference type="InterPro" id="IPR001245">
    <property type="entry name" value="Ser-Thr/Tyr_kinase_cat_dom"/>
</dbReference>
<comment type="caution">
    <text evidence="3">The sequence shown here is derived from an EMBL/GenBank/DDBJ whole genome shotgun (WGS) entry which is preliminary data.</text>
</comment>
<accession>A0A9P5XFM8</accession>
<dbReference type="Pfam" id="PF07714">
    <property type="entry name" value="PK_Tyr_Ser-Thr"/>
    <property type="match status" value="1"/>
</dbReference>
<dbReference type="Gene3D" id="1.10.510.10">
    <property type="entry name" value="Transferase(Phosphotransferase) domain 1"/>
    <property type="match status" value="1"/>
</dbReference>
<proteinExistence type="predicted"/>
<protein>
    <submittedName>
        <fullName evidence="3">Kinase-like protein</fullName>
    </submittedName>
</protein>
<reference evidence="3" key="1">
    <citation type="submission" date="2020-11" db="EMBL/GenBank/DDBJ databases">
        <authorList>
            <consortium name="DOE Joint Genome Institute"/>
            <person name="Ahrendt S."/>
            <person name="Riley R."/>
            <person name="Andreopoulos W."/>
            <person name="Labutti K."/>
            <person name="Pangilinan J."/>
            <person name="Ruiz-Duenas F.J."/>
            <person name="Barrasa J.M."/>
            <person name="Sanchez-Garcia M."/>
            <person name="Camarero S."/>
            <person name="Miyauchi S."/>
            <person name="Serrano A."/>
            <person name="Linde D."/>
            <person name="Babiker R."/>
            <person name="Drula E."/>
            <person name="Ayuso-Fernandez I."/>
            <person name="Pacheco R."/>
            <person name="Padilla G."/>
            <person name="Ferreira P."/>
            <person name="Barriuso J."/>
            <person name="Kellner H."/>
            <person name="Castanera R."/>
            <person name="Alfaro M."/>
            <person name="Ramirez L."/>
            <person name="Pisabarro A.G."/>
            <person name="Kuo A."/>
            <person name="Tritt A."/>
            <person name="Lipzen A."/>
            <person name="He G."/>
            <person name="Yan M."/>
            <person name="Ng V."/>
            <person name="Cullen D."/>
            <person name="Martin F."/>
            <person name="Rosso M.-N."/>
            <person name="Henrissat B."/>
            <person name="Hibbett D."/>
            <person name="Martinez A.T."/>
            <person name="Grigoriev I.V."/>
        </authorList>
    </citation>
    <scope>NUCLEOTIDE SEQUENCE</scope>
    <source>
        <strain evidence="3">MF-IS2</strain>
    </source>
</reference>
<organism evidence="3 4">
    <name type="scientific">Macrolepiota fuliginosa MF-IS2</name>
    <dbReference type="NCBI Taxonomy" id="1400762"/>
    <lineage>
        <taxon>Eukaryota</taxon>
        <taxon>Fungi</taxon>
        <taxon>Dikarya</taxon>
        <taxon>Basidiomycota</taxon>
        <taxon>Agaricomycotina</taxon>
        <taxon>Agaricomycetes</taxon>
        <taxon>Agaricomycetidae</taxon>
        <taxon>Agaricales</taxon>
        <taxon>Agaricineae</taxon>
        <taxon>Agaricaceae</taxon>
        <taxon>Macrolepiota</taxon>
    </lineage>
</organism>
<dbReference type="PROSITE" id="PS50011">
    <property type="entry name" value="PROTEIN_KINASE_DOM"/>
    <property type="match status" value="1"/>
</dbReference>
<dbReference type="InterPro" id="IPR011009">
    <property type="entry name" value="Kinase-like_dom_sf"/>
</dbReference>
<evidence type="ECO:0000313" key="3">
    <source>
        <dbReference type="EMBL" id="KAF9449352.1"/>
    </source>
</evidence>
<evidence type="ECO:0000259" key="2">
    <source>
        <dbReference type="PROSITE" id="PS50011"/>
    </source>
</evidence>
<name>A0A9P5XFM8_9AGAR</name>
<feature type="domain" description="Protein kinase" evidence="2">
    <location>
        <begin position="38"/>
        <end position="349"/>
    </location>
</feature>
<dbReference type="PROSITE" id="PS00107">
    <property type="entry name" value="PROTEIN_KINASE_ATP"/>
    <property type="match status" value="1"/>
</dbReference>
<dbReference type="PANTHER" id="PTHR44329">
    <property type="entry name" value="SERINE/THREONINE-PROTEIN KINASE TNNI3K-RELATED"/>
    <property type="match status" value="1"/>
</dbReference>
<gene>
    <name evidence="3" type="ORF">P691DRAFT_774739</name>
</gene>
<keyword evidence="1" id="KW-0067">ATP-binding</keyword>
<dbReference type="GO" id="GO:0005524">
    <property type="term" value="F:ATP binding"/>
    <property type="evidence" value="ECO:0007669"/>
    <property type="project" value="UniProtKB-UniRule"/>
</dbReference>
<keyword evidence="3" id="KW-0808">Transferase</keyword>
<dbReference type="InterPro" id="IPR051681">
    <property type="entry name" value="Ser/Thr_Kinases-Pseudokinases"/>
</dbReference>
<dbReference type="OrthoDB" id="5966500at2759"/>
<dbReference type="Proteomes" id="UP000807342">
    <property type="component" value="Unassembled WGS sequence"/>
</dbReference>
<dbReference type="AlphaFoldDB" id="A0A9P5XFM8"/>
<dbReference type="GO" id="GO:0004674">
    <property type="term" value="F:protein serine/threonine kinase activity"/>
    <property type="evidence" value="ECO:0007669"/>
    <property type="project" value="TreeGrafter"/>
</dbReference>
<evidence type="ECO:0000256" key="1">
    <source>
        <dbReference type="PROSITE-ProRule" id="PRU10141"/>
    </source>
</evidence>
<feature type="binding site" evidence="1">
    <location>
        <position position="69"/>
    </location>
    <ligand>
        <name>ATP</name>
        <dbReference type="ChEBI" id="CHEBI:30616"/>
    </ligand>
</feature>
<dbReference type="InterPro" id="IPR017441">
    <property type="entry name" value="Protein_kinase_ATP_BS"/>
</dbReference>
<dbReference type="SUPFAM" id="SSF56112">
    <property type="entry name" value="Protein kinase-like (PK-like)"/>
    <property type="match status" value="1"/>
</dbReference>
<keyword evidence="3" id="KW-0418">Kinase</keyword>
<evidence type="ECO:0000313" key="4">
    <source>
        <dbReference type="Proteomes" id="UP000807342"/>
    </source>
</evidence>
<keyword evidence="4" id="KW-1185">Reference proteome</keyword>
<dbReference type="InterPro" id="IPR000719">
    <property type="entry name" value="Prot_kinase_dom"/>
</dbReference>
<sequence length="349" mass="39310">MATLATTPTVLSRVVHDLLSIQDAHKNFSIKLTNNGRNPKEERIGEGSFGSVFLGEASIDGHRREVVIKIARMTKDCTLAPRKRVTRLLREVVVWSVLNHCNVATFLGLDFSDTNVKQLMVMDASTDAPDHDLTRGLRMPGLVSPHLKWGILEYVKGRPNRREACVTDLARGLTYLHQNYVIHGDLRPENIRVDHDGVVKLIDFGFSKLEYCSGFTTGSYSGLSLRFTAPEVIIPPGGLPSRPTFKSDIYSFSMCMLQVLVYSCAPPHLSVPFNHLQQPESAAWKYLQAICMDAQRPLRENYPAVITDSQWNLMVRCWSHEKNLRLEIHQAFENLSGNRCTTSTGKCWL</sequence>
<dbReference type="EMBL" id="MU151133">
    <property type="protein sequence ID" value="KAF9449352.1"/>
    <property type="molecule type" value="Genomic_DNA"/>
</dbReference>
<keyword evidence="1" id="KW-0547">Nucleotide-binding</keyword>
<dbReference type="PANTHER" id="PTHR44329:SF214">
    <property type="entry name" value="PROTEIN KINASE DOMAIN-CONTAINING PROTEIN"/>
    <property type="match status" value="1"/>
</dbReference>